<dbReference type="PANTHER" id="PTHR10796">
    <property type="entry name" value="PATCHED-RELATED"/>
    <property type="match status" value="1"/>
</dbReference>
<dbReference type="GO" id="GO:0007268">
    <property type="term" value="P:chemical synaptic transmission"/>
    <property type="evidence" value="ECO:0007669"/>
    <property type="project" value="TreeGrafter"/>
</dbReference>
<dbReference type="STRING" id="8022.A0A060YL78"/>
<dbReference type="GO" id="GO:0045202">
    <property type="term" value="C:synapse"/>
    <property type="evidence" value="ECO:0007669"/>
    <property type="project" value="TreeGrafter"/>
</dbReference>
<feature type="transmembrane region" description="Helical" evidence="2">
    <location>
        <begin position="119"/>
        <end position="138"/>
    </location>
</feature>
<evidence type="ECO:0000256" key="2">
    <source>
        <dbReference type="SAM" id="Phobius"/>
    </source>
</evidence>
<gene>
    <name evidence="3" type="ORF">GSONMT00010546001</name>
</gene>
<proteinExistence type="predicted"/>
<feature type="compositionally biased region" description="Low complexity" evidence="1">
    <location>
        <begin position="58"/>
        <end position="88"/>
    </location>
</feature>
<evidence type="ECO:0000256" key="1">
    <source>
        <dbReference type="SAM" id="MobiDB-lite"/>
    </source>
</evidence>
<organism evidence="3 4">
    <name type="scientific">Oncorhynchus mykiss</name>
    <name type="common">Rainbow trout</name>
    <name type="synonym">Salmo gairdneri</name>
    <dbReference type="NCBI Taxonomy" id="8022"/>
    <lineage>
        <taxon>Eukaryota</taxon>
        <taxon>Metazoa</taxon>
        <taxon>Chordata</taxon>
        <taxon>Craniata</taxon>
        <taxon>Vertebrata</taxon>
        <taxon>Euteleostomi</taxon>
        <taxon>Actinopterygii</taxon>
        <taxon>Neopterygii</taxon>
        <taxon>Teleostei</taxon>
        <taxon>Protacanthopterygii</taxon>
        <taxon>Salmoniformes</taxon>
        <taxon>Salmonidae</taxon>
        <taxon>Salmoninae</taxon>
        <taxon>Oncorhynchus</taxon>
    </lineage>
</organism>
<dbReference type="InterPro" id="IPR051697">
    <property type="entry name" value="Patched_domain-protein"/>
</dbReference>
<protein>
    <submittedName>
        <fullName evidence="3">Uncharacterized protein</fullName>
    </submittedName>
</protein>
<dbReference type="AlphaFoldDB" id="A0A060YL78"/>
<sequence length="200" mass="22721">MYTRYQDETHSQTHSHTPNSTHTHTPNAAHTYTHTANPAHSHTHTHTPNTTHTHDHTPNTTHAHTHTPNTTHIHAHTHIPNTHTPTTISELRPQDSHLLLGCVQRCYGDWITNTYVKPFMVLLYLVYISFGLMGFLQVSQGSEPSSLVAMDTGTLLYARAQQRYFSSYSPVIGFYVYESAPYWNTSVQRDLLEYAKGTDL</sequence>
<reference evidence="3" key="1">
    <citation type="journal article" date="2014" name="Nat. Commun.">
        <title>The rainbow trout genome provides novel insights into evolution after whole-genome duplication in vertebrates.</title>
        <authorList>
            <person name="Berthelot C."/>
            <person name="Brunet F."/>
            <person name="Chalopin D."/>
            <person name="Juanchich A."/>
            <person name="Bernard M."/>
            <person name="Noel B."/>
            <person name="Bento P."/>
            <person name="Da Silva C."/>
            <person name="Labadie K."/>
            <person name="Alberti A."/>
            <person name="Aury J.M."/>
            <person name="Louis A."/>
            <person name="Dehais P."/>
            <person name="Bardou P."/>
            <person name="Montfort J."/>
            <person name="Klopp C."/>
            <person name="Cabau C."/>
            <person name="Gaspin C."/>
            <person name="Thorgaard G.H."/>
            <person name="Boussaha M."/>
            <person name="Quillet E."/>
            <person name="Guyomard R."/>
            <person name="Galiana D."/>
            <person name="Bobe J."/>
            <person name="Volff J.N."/>
            <person name="Genet C."/>
            <person name="Wincker P."/>
            <person name="Jaillon O."/>
            <person name="Roest Crollius H."/>
            <person name="Guiguen Y."/>
        </authorList>
    </citation>
    <scope>NUCLEOTIDE SEQUENCE [LARGE SCALE GENOMIC DNA]</scope>
</reference>
<keyword evidence="2" id="KW-1133">Transmembrane helix</keyword>
<evidence type="ECO:0000313" key="4">
    <source>
        <dbReference type="Proteomes" id="UP000193380"/>
    </source>
</evidence>
<dbReference type="GO" id="GO:0005886">
    <property type="term" value="C:plasma membrane"/>
    <property type="evidence" value="ECO:0007669"/>
    <property type="project" value="TreeGrafter"/>
</dbReference>
<keyword evidence="2" id="KW-0472">Membrane</keyword>
<name>A0A060YL78_ONCMY</name>
<dbReference type="Proteomes" id="UP000193380">
    <property type="component" value="Unassembled WGS sequence"/>
</dbReference>
<reference evidence="3" key="2">
    <citation type="submission" date="2014-03" db="EMBL/GenBank/DDBJ databases">
        <authorList>
            <person name="Genoscope - CEA"/>
        </authorList>
    </citation>
    <scope>NUCLEOTIDE SEQUENCE</scope>
</reference>
<keyword evidence="2" id="KW-0812">Transmembrane</keyword>
<evidence type="ECO:0000313" key="3">
    <source>
        <dbReference type="EMBL" id="CDQ90199.1"/>
    </source>
</evidence>
<dbReference type="PaxDb" id="8022-A0A060YL78"/>
<feature type="region of interest" description="Disordered" evidence="1">
    <location>
        <begin position="1"/>
        <end position="89"/>
    </location>
</feature>
<feature type="compositionally biased region" description="Basic and acidic residues" evidence="1">
    <location>
        <begin position="1"/>
        <end position="11"/>
    </location>
</feature>
<accession>A0A060YL78</accession>
<feature type="compositionally biased region" description="Low complexity" evidence="1">
    <location>
        <begin position="12"/>
        <end position="51"/>
    </location>
</feature>
<dbReference type="EMBL" id="FR910270">
    <property type="protein sequence ID" value="CDQ90199.1"/>
    <property type="molecule type" value="Genomic_DNA"/>
</dbReference>
<dbReference type="PANTHER" id="PTHR10796:SF36">
    <property type="entry name" value="PATCHED DOMAIN-CONTAINING PROTEIN 1"/>
    <property type="match status" value="1"/>
</dbReference>
<dbReference type="GO" id="GO:0050890">
    <property type="term" value="P:cognition"/>
    <property type="evidence" value="ECO:0007669"/>
    <property type="project" value="TreeGrafter"/>
</dbReference>